<dbReference type="InterPro" id="IPR029044">
    <property type="entry name" value="Nucleotide-diphossugar_trans"/>
</dbReference>
<keyword evidence="4 7" id="KW-0808">Transferase</keyword>
<organism evidence="8 9">
    <name type="scientific">Thermasporomyces composti</name>
    <dbReference type="NCBI Taxonomy" id="696763"/>
    <lineage>
        <taxon>Bacteria</taxon>
        <taxon>Bacillati</taxon>
        <taxon>Actinomycetota</taxon>
        <taxon>Actinomycetes</taxon>
        <taxon>Propionibacteriales</taxon>
        <taxon>Nocardioidaceae</taxon>
        <taxon>Thermasporomyces</taxon>
    </lineage>
</organism>
<dbReference type="InterPro" id="IPR050088">
    <property type="entry name" value="IspD/TarI_cytidylyltransf_bact"/>
</dbReference>
<feature type="site" description="Transition state stabilizer" evidence="7">
    <location>
        <position position="22"/>
    </location>
</feature>
<gene>
    <name evidence="7" type="primary">ispD</name>
    <name evidence="8" type="ORF">DFJ64_1444</name>
</gene>
<dbReference type="GO" id="GO:0050518">
    <property type="term" value="F:2-C-methyl-D-erythritol 4-phosphate cytidylyltransferase activity"/>
    <property type="evidence" value="ECO:0007669"/>
    <property type="project" value="UniProtKB-UniRule"/>
</dbReference>
<dbReference type="EC" id="2.7.7.60" evidence="7"/>
<dbReference type="UniPathway" id="UPA00056">
    <property type="reaction ID" value="UER00093"/>
</dbReference>
<evidence type="ECO:0000256" key="5">
    <source>
        <dbReference type="ARBA" id="ARBA00022695"/>
    </source>
</evidence>
<dbReference type="EMBL" id="QTUC01000001">
    <property type="protein sequence ID" value="REF36046.1"/>
    <property type="molecule type" value="Genomic_DNA"/>
</dbReference>
<dbReference type="SUPFAM" id="SSF53448">
    <property type="entry name" value="Nucleotide-diphospho-sugar transferases"/>
    <property type="match status" value="1"/>
</dbReference>
<evidence type="ECO:0000313" key="9">
    <source>
        <dbReference type="Proteomes" id="UP000256485"/>
    </source>
</evidence>
<keyword evidence="5 7" id="KW-0548">Nucleotidyltransferase</keyword>
<name>A0A3D9V3U4_THECX</name>
<dbReference type="InterPro" id="IPR034683">
    <property type="entry name" value="IspD/TarI"/>
</dbReference>
<dbReference type="CDD" id="cd02516">
    <property type="entry name" value="CDP-ME_synthetase"/>
    <property type="match status" value="1"/>
</dbReference>
<comment type="caution">
    <text evidence="8">The sequence shown here is derived from an EMBL/GenBank/DDBJ whole genome shotgun (WGS) entry which is preliminary data.</text>
</comment>
<feature type="site" description="Positions MEP for the nucleophilic attack" evidence="7">
    <location>
        <position position="214"/>
    </location>
</feature>
<dbReference type="InterPro" id="IPR001228">
    <property type="entry name" value="IspD"/>
</dbReference>
<dbReference type="Pfam" id="PF01128">
    <property type="entry name" value="IspD"/>
    <property type="match status" value="1"/>
</dbReference>
<proteinExistence type="inferred from homology"/>
<feature type="site" description="Transition state stabilizer" evidence="7">
    <location>
        <position position="15"/>
    </location>
</feature>
<dbReference type="GO" id="GO:0019288">
    <property type="term" value="P:isopentenyl diphosphate biosynthetic process, methylerythritol 4-phosphate pathway"/>
    <property type="evidence" value="ECO:0007669"/>
    <property type="project" value="UniProtKB-UniRule"/>
</dbReference>
<evidence type="ECO:0000256" key="6">
    <source>
        <dbReference type="ARBA" id="ARBA00023229"/>
    </source>
</evidence>
<keyword evidence="6 7" id="KW-0414">Isoprene biosynthesis</keyword>
<dbReference type="PANTHER" id="PTHR32125">
    <property type="entry name" value="2-C-METHYL-D-ERYTHRITOL 4-PHOSPHATE CYTIDYLYLTRANSFERASE, CHLOROPLASTIC"/>
    <property type="match status" value="1"/>
</dbReference>
<comment type="catalytic activity">
    <reaction evidence="1 7">
        <text>2-C-methyl-D-erythritol 4-phosphate + CTP + H(+) = 4-CDP-2-C-methyl-D-erythritol + diphosphate</text>
        <dbReference type="Rhea" id="RHEA:13429"/>
        <dbReference type="ChEBI" id="CHEBI:15378"/>
        <dbReference type="ChEBI" id="CHEBI:33019"/>
        <dbReference type="ChEBI" id="CHEBI:37563"/>
        <dbReference type="ChEBI" id="CHEBI:57823"/>
        <dbReference type="ChEBI" id="CHEBI:58262"/>
        <dbReference type="EC" id="2.7.7.60"/>
    </reaction>
</comment>
<evidence type="ECO:0000313" key="8">
    <source>
        <dbReference type="EMBL" id="REF36046.1"/>
    </source>
</evidence>
<reference evidence="8 9" key="1">
    <citation type="submission" date="2018-08" db="EMBL/GenBank/DDBJ databases">
        <title>Sequencing the genomes of 1000 actinobacteria strains.</title>
        <authorList>
            <person name="Klenk H.-P."/>
        </authorList>
    </citation>
    <scope>NUCLEOTIDE SEQUENCE [LARGE SCALE GENOMIC DNA]</scope>
    <source>
        <strain evidence="8 9">DSM 22891</strain>
    </source>
</reference>
<evidence type="ECO:0000256" key="7">
    <source>
        <dbReference type="HAMAP-Rule" id="MF_00108"/>
    </source>
</evidence>
<keyword evidence="9" id="KW-1185">Reference proteome</keyword>
<dbReference type="Gene3D" id="3.90.550.10">
    <property type="entry name" value="Spore Coat Polysaccharide Biosynthesis Protein SpsA, Chain A"/>
    <property type="match status" value="1"/>
</dbReference>
<dbReference type="NCBIfam" id="TIGR00453">
    <property type="entry name" value="ispD"/>
    <property type="match status" value="1"/>
</dbReference>
<evidence type="ECO:0000256" key="1">
    <source>
        <dbReference type="ARBA" id="ARBA00001282"/>
    </source>
</evidence>
<protein>
    <recommendedName>
        <fullName evidence="7">2-C-methyl-D-erythritol 4-phosphate cytidylyltransferase</fullName>
        <ecNumber evidence="7">2.7.7.60</ecNumber>
    </recommendedName>
    <alternativeName>
        <fullName evidence="7">4-diphosphocytidyl-2C-methyl-D-erythritol synthase</fullName>
    </alternativeName>
    <alternativeName>
        <fullName evidence="7">MEP cytidylyltransferase</fullName>
        <shortName evidence="7">MCT</shortName>
    </alternativeName>
</protein>
<dbReference type="InterPro" id="IPR018294">
    <property type="entry name" value="ISPD_synthase_CS"/>
</dbReference>
<dbReference type="PANTHER" id="PTHR32125:SF4">
    <property type="entry name" value="2-C-METHYL-D-ERYTHRITOL 4-PHOSPHATE CYTIDYLYLTRANSFERASE, CHLOROPLASTIC"/>
    <property type="match status" value="1"/>
</dbReference>
<comment type="function">
    <text evidence="7">Catalyzes the formation of 4-diphosphocytidyl-2-C-methyl-D-erythritol from CTP and 2-C-methyl-D-erythritol 4-phosphate (MEP).</text>
</comment>
<evidence type="ECO:0000256" key="3">
    <source>
        <dbReference type="ARBA" id="ARBA00009789"/>
    </source>
</evidence>
<evidence type="ECO:0000256" key="2">
    <source>
        <dbReference type="ARBA" id="ARBA00004787"/>
    </source>
</evidence>
<dbReference type="HAMAP" id="MF_00108">
    <property type="entry name" value="IspD"/>
    <property type="match status" value="1"/>
</dbReference>
<dbReference type="OrthoDB" id="9802561at2"/>
<sequence>MRTAAIVPAAGRGDRLGPGVPKALRPLGGAPLLVHAVRALAQAPSVELVVVAAPVDDVHTVERLLADFEWGAEVVVVAGGVDRRQSVAHGLAALPADVEIVLVHDAARPLAPSELAEAVAVTVRTRADACIPVVPLVDTVKQVVGDQVVRTLDRSQLRAVQTPQGFRRSVLAKAHAWAATADPAEVATITDDASLVERIGGCVVTIPGAPEAFKVTQPSDLLLGEAFLTRRRADGARA</sequence>
<comment type="similarity">
    <text evidence="3 7">Belongs to the IspD/TarI cytidylyltransferase family. IspD subfamily.</text>
</comment>
<dbReference type="AlphaFoldDB" id="A0A3D9V3U4"/>
<feature type="site" description="Positions MEP for the nucleophilic attack" evidence="7">
    <location>
        <position position="154"/>
    </location>
</feature>
<dbReference type="FunFam" id="3.90.550.10:FF:000003">
    <property type="entry name" value="2-C-methyl-D-erythritol 4-phosphate cytidylyltransferase"/>
    <property type="match status" value="1"/>
</dbReference>
<dbReference type="Proteomes" id="UP000256485">
    <property type="component" value="Unassembled WGS sequence"/>
</dbReference>
<accession>A0A3D9V3U4</accession>
<dbReference type="PROSITE" id="PS01295">
    <property type="entry name" value="ISPD"/>
    <property type="match status" value="1"/>
</dbReference>
<evidence type="ECO:0000256" key="4">
    <source>
        <dbReference type="ARBA" id="ARBA00022679"/>
    </source>
</evidence>
<comment type="pathway">
    <text evidence="2 7">Isoprenoid biosynthesis; isopentenyl diphosphate biosynthesis via DXP pathway; isopentenyl diphosphate from 1-deoxy-D-xylulose 5-phosphate: step 2/6.</text>
</comment>